<keyword evidence="1" id="KW-0812">Transmembrane</keyword>
<evidence type="ECO:0000256" key="1">
    <source>
        <dbReference type="SAM" id="Phobius"/>
    </source>
</evidence>
<evidence type="ECO:0000313" key="2">
    <source>
        <dbReference type="EMBL" id="XAG60483.1"/>
    </source>
</evidence>
<dbReference type="CDD" id="cd20705">
    <property type="entry name" value="MIX_I"/>
    <property type="match status" value="1"/>
</dbReference>
<keyword evidence="1" id="KW-0472">Membrane</keyword>
<gene>
    <name evidence="2" type="ORF">MRL64_09075</name>
</gene>
<keyword evidence="1" id="KW-1133">Transmembrane helix</keyword>
<name>A0AAU6TFP9_UNCXX</name>
<proteinExistence type="predicted"/>
<accession>A0AAU6TFP9</accession>
<sequence length="1176" mass="131772">MSTKFASNPSCDGKKFFIEVTGIQHGSEHDFEFYDLADMSQQVVLDAKKSIDPELDDSTVYSWDWCDESDNRNVWLKIEAEGEPIKLPLFHDVTAISRKQNEQDYLVHAVLPFTLLPTYQSSLTYRDRIAPVRAGFIYIFYNHKAWREIQISPEESGEYSLKDVHLYHYRTGRDEPFKEEARMATGAALKEIWVPAKEKNNNAHVHIAFSEVQWSAQYLNYLEANQNELVQRAVALHQLNVEGNTDVLKASLLPTMRARSPELELFLAEPSSLNRDLSGQWVARTYQTIKEEMLSADDGDNAVQVFKYTQPYRYEYAMKQAALVEIINADPAQAESWTIGGSSDVLEDAKQRHLRAIVVDDPLFDLRHHAFLTQSAVGYLQQVYVDMSQQKYYRSAELVQKLVLPAKFGQQDNPYYQYRNAMDNYYGGVFHRTLRTTERQCCCTDVKWLQGQLQSLVNQQRLADVLRDISSMNDINASAAHVIVGYALSALSVNIDKLDQMSNPESDVHSPYLDTARQILSPTDNHPLHRLLFPEDGAISLEEASYSAPEPSNSGSGFATLESLALWSKEDMLIQDEQLQVMDLAFMSPANSNQEKAFNLERRVANIMDEILRGYFDTLLNLSQDLANEAKVIQFNAAYAPVLGLMKATNAKMWGDITYVPVSGAELKGTVIGVHGHGLSYGLSAADREFVDSKKKSAFGRLYDRSGKLVASTNKNAFSSSDLISESRGSVGAKSPLKVVVVSQESRMAAALNQANTQRALRDMNRTDLNVSNAYEKFRIPYFIAVVELINLKQNQQHLINVFAAGKDFSYSVANALSAALDLGIAITHASNLYTRNASRLATASHKTAVVMPDFLVKKMTFDNGKVRLVSSISRLGVISIGAGFLTAGIAGWDAMRHWQNNDRDASVALGMVAIGTLTTTVATGFFTTSAPVLFGMGPVAWLGIGLAVAGFALYMFWKDTPMEAWLKNGPFGQSPSSTYAHLQNPTTAFERFIGLIFTLSVNAYRLGPQTEFPEAFTEQMQRLGATHVIYVNTNLAALINAQSVRVEFYARQAIEKKTTTSSRTGSRESSELINLSSHNVTVIHQEQRNEGTAYFVKYDLTVPEYSTDFSWLMMRSYEYRYQPVFVLRTKLHVEQASFPTLALEERDDSRIVNVVPTFALDNNSDQDWTQNTVLA</sequence>
<organism evidence="2">
    <name type="scientific">bacterium 19MO02SH05</name>
    <dbReference type="NCBI Taxonomy" id="2920696"/>
    <lineage>
        <taxon>Bacteria</taxon>
    </lineage>
</organism>
<feature type="transmembrane region" description="Helical" evidence="1">
    <location>
        <begin position="908"/>
        <end position="928"/>
    </location>
</feature>
<feature type="transmembrane region" description="Helical" evidence="1">
    <location>
        <begin position="876"/>
        <end position="896"/>
    </location>
</feature>
<dbReference type="AlphaFoldDB" id="A0AAU6TFP9"/>
<reference evidence="2" key="1">
    <citation type="submission" date="2022-03" db="EMBL/GenBank/DDBJ databases">
        <title>Sea Food Isolates.</title>
        <authorList>
            <person name="Li c."/>
        </authorList>
    </citation>
    <scope>NUCLEOTIDE SEQUENCE</scope>
    <source>
        <strain evidence="2">19MO02SH05</strain>
    </source>
</reference>
<feature type="transmembrane region" description="Helical" evidence="1">
    <location>
        <begin position="940"/>
        <end position="958"/>
    </location>
</feature>
<protein>
    <submittedName>
        <fullName evidence="2">Uncharacterized protein</fullName>
    </submittedName>
</protein>
<dbReference type="EMBL" id="CP095342">
    <property type="protein sequence ID" value="XAG60483.1"/>
    <property type="molecule type" value="Genomic_DNA"/>
</dbReference>